<dbReference type="InterPro" id="IPR020904">
    <property type="entry name" value="Sc_DH/Rdtase_CS"/>
</dbReference>
<organism evidence="2 3">
    <name type="scientific">Candidatus Treponema excrementipullorum</name>
    <dbReference type="NCBI Taxonomy" id="2838768"/>
    <lineage>
        <taxon>Bacteria</taxon>
        <taxon>Pseudomonadati</taxon>
        <taxon>Spirochaetota</taxon>
        <taxon>Spirochaetia</taxon>
        <taxon>Spirochaetales</taxon>
        <taxon>Treponemataceae</taxon>
        <taxon>Treponema</taxon>
    </lineage>
</organism>
<evidence type="ECO:0000313" key="2">
    <source>
        <dbReference type="EMBL" id="MBU3850150.1"/>
    </source>
</evidence>
<dbReference type="PROSITE" id="PS51257">
    <property type="entry name" value="PROKAR_LIPOPROTEIN"/>
    <property type="match status" value="1"/>
</dbReference>
<accession>A0A9E2L1T8</accession>
<dbReference type="GO" id="GO:0032787">
    <property type="term" value="P:monocarboxylic acid metabolic process"/>
    <property type="evidence" value="ECO:0007669"/>
    <property type="project" value="UniProtKB-ARBA"/>
</dbReference>
<dbReference type="EMBL" id="JAHLFV010000150">
    <property type="protein sequence ID" value="MBU3850150.1"/>
    <property type="molecule type" value="Genomic_DNA"/>
</dbReference>
<dbReference type="InterPro" id="IPR050259">
    <property type="entry name" value="SDR"/>
</dbReference>
<comment type="similarity">
    <text evidence="1">Belongs to the short-chain dehydrogenases/reductases (SDR) family.</text>
</comment>
<dbReference type="AlphaFoldDB" id="A0A9E2L1T8"/>
<reference evidence="2" key="2">
    <citation type="submission" date="2021-04" db="EMBL/GenBank/DDBJ databases">
        <authorList>
            <person name="Gilroy R."/>
        </authorList>
    </citation>
    <scope>NUCLEOTIDE SEQUENCE</scope>
    <source>
        <strain evidence="2">Gambia15-2214</strain>
    </source>
</reference>
<evidence type="ECO:0000256" key="1">
    <source>
        <dbReference type="ARBA" id="ARBA00006484"/>
    </source>
</evidence>
<dbReference type="SUPFAM" id="SSF51735">
    <property type="entry name" value="NAD(P)-binding Rossmann-fold domains"/>
    <property type="match status" value="1"/>
</dbReference>
<evidence type="ECO:0000313" key="3">
    <source>
        <dbReference type="Proteomes" id="UP000823914"/>
    </source>
</evidence>
<comment type="caution">
    <text evidence="2">The sequence shown here is derived from an EMBL/GenBank/DDBJ whole genome shotgun (WGS) entry which is preliminary data.</text>
</comment>
<dbReference type="Pfam" id="PF13561">
    <property type="entry name" value="adh_short_C2"/>
    <property type="match status" value="1"/>
</dbReference>
<dbReference type="PANTHER" id="PTHR42879">
    <property type="entry name" value="3-OXOACYL-(ACYL-CARRIER-PROTEIN) REDUCTASE"/>
    <property type="match status" value="1"/>
</dbReference>
<protein>
    <submittedName>
        <fullName evidence="2">SDR family oxidoreductase</fullName>
    </submittedName>
</protein>
<gene>
    <name evidence="2" type="ORF">IAA16_06250</name>
</gene>
<name>A0A9E2L1T8_9SPIR</name>
<dbReference type="PRINTS" id="PR00081">
    <property type="entry name" value="GDHRDH"/>
</dbReference>
<dbReference type="PANTHER" id="PTHR42879:SF6">
    <property type="entry name" value="NADPH-DEPENDENT REDUCTASE BACG"/>
    <property type="match status" value="1"/>
</dbReference>
<dbReference type="Gene3D" id="3.40.50.720">
    <property type="entry name" value="NAD(P)-binding Rossmann-like Domain"/>
    <property type="match status" value="1"/>
</dbReference>
<reference evidence="2" key="1">
    <citation type="journal article" date="2021" name="PeerJ">
        <title>Extensive microbial diversity within the chicken gut microbiome revealed by metagenomics and culture.</title>
        <authorList>
            <person name="Gilroy R."/>
            <person name="Ravi A."/>
            <person name="Getino M."/>
            <person name="Pursley I."/>
            <person name="Horton D.L."/>
            <person name="Alikhan N.F."/>
            <person name="Baker D."/>
            <person name="Gharbi K."/>
            <person name="Hall N."/>
            <person name="Watson M."/>
            <person name="Adriaenssens E.M."/>
            <person name="Foster-Nyarko E."/>
            <person name="Jarju S."/>
            <person name="Secka A."/>
            <person name="Antonio M."/>
            <person name="Oren A."/>
            <person name="Chaudhuri R.R."/>
            <person name="La Ragione R."/>
            <person name="Hildebrand F."/>
            <person name="Pallen M.J."/>
        </authorList>
    </citation>
    <scope>NUCLEOTIDE SEQUENCE</scope>
    <source>
        <strain evidence="2">Gambia15-2214</strain>
    </source>
</reference>
<sequence>MENFHNKKAVIIGGSGGIGACISQKLAEEGASVVVHGGENCKRLQDLVEKLQSEHGTNQDFSCTGISQKITADNFSLIGKSDLMRHVCEADILCVTFGPFVQKKLEDTTLQDWLDVCLLDYALPGYCVSRALPHMMEKKWGRIILFGGTLTNNVKGFLTNAAYGGAKTAVCSLVKSTAIGYGRYGITCNGILPGFTDTEYQSRELKENLRKKMPMGELVQLKSIGNTVMMLLKTSDINGALINVDGGWDPVIS</sequence>
<dbReference type="PROSITE" id="PS00061">
    <property type="entry name" value="ADH_SHORT"/>
    <property type="match status" value="1"/>
</dbReference>
<dbReference type="InterPro" id="IPR002347">
    <property type="entry name" value="SDR_fam"/>
</dbReference>
<proteinExistence type="inferred from homology"/>
<dbReference type="InterPro" id="IPR036291">
    <property type="entry name" value="NAD(P)-bd_dom_sf"/>
</dbReference>
<dbReference type="CDD" id="cd05233">
    <property type="entry name" value="SDR_c"/>
    <property type="match status" value="1"/>
</dbReference>
<dbReference type="Proteomes" id="UP000823914">
    <property type="component" value="Unassembled WGS sequence"/>
</dbReference>